<protein>
    <submittedName>
        <fullName evidence="2">Uncharacterized protein</fullName>
    </submittedName>
</protein>
<feature type="region of interest" description="Disordered" evidence="1">
    <location>
        <begin position="60"/>
        <end position="87"/>
    </location>
</feature>
<evidence type="ECO:0000256" key="1">
    <source>
        <dbReference type="SAM" id="MobiDB-lite"/>
    </source>
</evidence>
<comment type="caution">
    <text evidence="2">The sequence shown here is derived from an EMBL/GenBank/DDBJ whole genome shotgun (WGS) entry which is preliminary data.</text>
</comment>
<organism evidence="2 3">
    <name type="scientific">Cynara cardunculus var. scolymus</name>
    <name type="common">Globe artichoke</name>
    <name type="synonym">Cynara scolymus</name>
    <dbReference type="NCBI Taxonomy" id="59895"/>
    <lineage>
        <taxon>Eukaryota</taxon>
        <taxon>Viridiplantae</taxon>
        <taxon>Streptophyta</taxon>
        <taxon>Embryophyta</taxon>
        <taxon>Tracheophyta</taxon>
        <taxon>Spermatophyta</taxon>
        <taxon>Magnoliopsida</taxon>
        <taxon>eudicotyledons</taxon>
        <taxon>Gunneridae</taxon>
        <taxon>Pentapetalae</taxon>
        <taxon>asterids</taxon>
        <taxon>campanulids</taxon>
        <taxon>Asterales</taxon>
        <taxon>Asteraceae</taxon>
        <taxon>Carduoideae</taxon>
        <taxon>Cardueae</taxon>
        <taxon>Carduinae</taxon>
        <taxon>Cynara</taxon>
    </lineage>
</organism>
<gene>
    <name evidence="2" type="ORF">Ccrd_011161</name>
</gene>
<evidence type="ECO:0000313" key="2">
    <source>
        <dbReference type="EMBL" id="KVI10411.1"/>
    </source>
</evidence>
<evidence type="ECO:0000313" key="3">
    <source>
        <dbReference type="Proteomes" id="UP000243975"/>
    </source>
</evidence>
<feature type="compositionally biased region" description="Basic and acidic residues" evidence="1">
    <location>
        <begin position="62"/>
        <end position="80"/>
    </location>
</feature>
<proteinExistence type="predicted"/>
<dbReference type="EMBL" id="LEKV01001020">
    <property type="protein sequence ID" value="KVI10411.1"/>
    <property type="molecule type" value="Genomic_DNA"/>
</dbReference>
<name>A0A124SHS1_CYNCS</name>
<dbReference type="Gramene" id="KVI10411">
    <property type="protein sequence ID" value="KVI10411"/>
    <property type="gene ID" value="Ccrd_011161"/>
</dbReference>
<dbReference type="Proteomes" id="UP000243975">
    <property type="component" value="Unassembled WGS sequence"/>
</dbReference>
<dbReference type="AlphaFoldDB" id="A0A124SHS1"/>
<keyword evidence="3" id="KW-1185">Reference proteome</keyword>
<accession>A0A124SHS1</accession>
<sequence>MRRETYWKKAETATTCWKRRRRDLLEEAATSGDDDRPAGRRRLDTLSVCLSYTKLTPIGTRDVGRTSEETPAKNSSEERANNGNNQKAAIKEKWEILKVAVIPKCSILASAGHKMGSYHNQAKCWRP</sequence>
<reference evidence="2 3" key="1">
    <citation type="journal article" date="2016" name="Sci. Rep.">
        <title>The genome sequence of the outbreeding globe artichoke constructed de novo incorporating a phase-aware low-pass sequencing strategy of F1 progeny.</title>
        <authorList>
            <person name="Scaglione D."/>
            <person name="Reyes-Chin-Wo S."/>
            <person name="Acquadro A."/>
            <person name="Froenicke L."/>
            <person name="Portis E."/>
            <person name="Beitel C."/>
            <person name="Tirone M."/>
            <person name="Mauro R."/>
            <person name="Lo Monaco A."/>
            <person name="Mauromicale G."/>
            <person name="Faccioli P."/>
            <person name="Cattivelli L."/>
            <person name="Rieseberg L."/>
            <person name="Michelmore R."/>
            <person name="Lanteri S."/>
        </authorList>
    </citation>
    <scope>NUCLEOTIDE SEQUENCE [LARGE SCALE GENOMIC DNA]</scope>
    <source>
        <strain evidence="2">2C</strain>
    </source>
</reference>